<dbReference type="Proteomes" id="UP001493153">
    <property type="component" value="Chromosome"/>
</dbReference>
<organism evidence="2 3">
    <name type="scientific">Mycetohabitans rhizoxinica</name>
    <dbReference type="NCBI Taxonomy" id="412963"/>
    <lineage>
        <taxon>Bacteria</taxon>
        <taxon>Pseudomonadati</taxon>
        <taxon>Pseudomonadota</taxon>
        <taxon>Betaproteobacteria</taxon>
        <taxon>Burkholderiales</taxon>
        <taxon>Burkholderiaceae</taxon>
        <taxon>Mycetohabitans</taxon>
    </lineage>
</organism>
<accession>A0ABZ2Q2R8</accession>
<sequence length="117" mass="13262">MNKFSTLDQLADTLLRLVNLLTLDPSCQWVHKFKLDWEQANRLKAMSFNSSDLAKLSASIRHVYGGMGSFNDYEPTWYDSATGRYVPIKGTEDFDMLRKKVFDLAIALITVGPSDLP</sequence>
<evidence type="ECO:0000313" key="3">
    <source>
        <dbReference type="Proteomes" id="UP001493153"/>
    </source>
</evidence>
<evidence type="ECO:0000313" key="2">
    <source>
        <dbReference type="EMBL" id="WXK40099.1"/>
    </source>
</evidence>
<reference evidence="2 3" key="1">
    <citation type="submission" date="2020-09" db="EMBL/GenBank/DDBJ databases">
        <title>Genome sequences of Mycetohabitans spp.</title>
        <authorList>
            <person name="Carter M.E."/>
            <person name="Carpenter S.C.D."/>
            <person name="Bogdanove A.J."/>
        </authorList>
    </citation>
    <scope>NUCLEOTIDE SEQUENCE [LARGE SCALE GENOMIC DNA]</scope>
    <source>
        <strain evidence="2 3">B12</strain>
    </source>
</reference>
<keyword evidence="3" id="KW-1185">Reference proteome</keyword>
<dbReference type="RefSeq" id="WP_338910956.1">
    <property type="nucleotide sequence ID" value="NZ_CP062176.1"/>
</dbReference>
<protein>
    <recommendedName>
        <fullName evidence="1">DUF6966 domain-containing protein</fullName>
    </recommendedName>
</protein>
<proteinExistence type="predicted"/>
<feature type="domain" description="DUF6966" evidence="1">
    <location>
        <begin position="28"/>
        <end position="73"/>
    </location>
</feature>
<evidence type="ECO:0000259" key="1">
    <source>
        <dbReference type="Pfam" id="PF22294"/>
    </source>
</evidence>
<gene>
    <name evidence="2" type="ORF">IHE29_12850</name>
</gene>
<dbReference type="InterPro" id="IPR054239">
    <property type="entry name" value="DUF6966"/>
</dbReference>
<dbReference type="EMBL" id="CP062176">
    <property type="protein sequence ID" value="WXK40099.1"/>
    <property type="molecule type" value="Genomic_DNA"/>
</dbReference>
<dbReference type="Pfam" id="PF22294">
    <property type="entry name" value="DUF6966"/>
    <property type="match status" value="1"/>
</dbReference>
<name>A0ABZ2Q2R8_9BURK</name>